<accession>A0A9D3ABG1</accession>
<comment type="caution">
    <text evidence="4">The sequence shown here is derived from an EMBL/GenBank/DDBJ whole genome shotgun (WGS) entry which is preliminary data.</text>
</comment>
<dbReference type="InterPro" id="IPR000748">
    <property type="entry name" value="PsdUridine_synth_RsuA/RluB/E/F"/>
</dbReference>
<organism evidence="4 5">
    <name type="scientific">Paenalcaligenes hominis</name>
    <dbReference type="NCBI Taxonomy" id="643674"/>
    <lineage>
        <taxon>Bacteria</taxon>
        <taxon>Pseudomonadati</taxon>
        <taxon>Pseudomonadota</taxon>
        <taxon>Betaproteobacteria</taxon>
        <taxon>Burkholderiales</taxon>
        <taxon>Alcaligenaceae</taxon>
        <taxon>Paenalcaligenes</taxon>
    </lineage>
</organism>
<dbReference type="CDD" id="cd02555">
    <property type="entry name" value="PSSA_1"/>
    <property type="match status" value="1"/>
</dbReference>
<dbReference type="InterPro" id="IPR020103">
    <property type="entry name" value="PsdUridine_synth_cat_dom_sf"/>
</dbReference>
<dbReference type="Pfam" id="PF00849">
    <property type="entry name" value="PseudoU_synth_2"/>
    <property type="match status" value="1"/>
</dbReference>
<dbReference type="Proteomes" id="UP000700248">
    <property type="component" value="Unassembled WGS sequence"/>
</dbReference>
<dbReference type="InterPro" id="IPR006145">
    <property type="entry name" value="PsdUridine_synth_RsuA/RluA"/>
</dbReference>
<dbReference type="PANTHER" id="PTHR47683:SF2">
    <property type="entry name" value="RNA-BINDING S4 DOMAIN-CONTAINING PROTEIN"/>
    <property type="match status" value="1"/>
</dbReference>
<dbReference type="GO" id="GO:0006396">
    <property type="term" value="P:RNA processing"/>
    <property type="evidence" value="ECO:0007669"/>
    <property type="project" value="UniProtKB-ARBA"/>
</dbReference>
<dbReference type="AlphaFoldDB" id="A0A9D3ABG1"/>
<dbReference type="InterPro" id="IPR050343">
    <property type="entry name" value="RsuA_PseudoU_synthase"/>
</dbReference>
<evidence type="ECO:0000256" key="2">
    <source>
        <dbReference type="PROSITE-ProRule" id="PRU00182"/>
    </source>
</evidence>
<dbReference type="GO" id="GO:0001522">
    <property type="term" value="P:pseudouridine synthesis"/>
    <property type="evidence" value="ECO:0007669"/>
    <property type="project" value="InterPro"/>
</dbReference>
<dbReference type="PROSITE" id="PS50889">
    <property type="entry name" value="S4"/>
    <property type="match status" value="1"/>
</dbReference>
<keyword evidence="2" id="KW-0694">RNA-binding</keyword>
<dbReference type="NCBIfam" id="TIGR00093">
    <property type="entry name" value="pseudouridine synthase"/>
    <property type="match status" value="1"/>
</dbReference>
<dbReference type="OrthoDB" id="9807213at2"/>
<protein>
    <submittedName>
        <fullName evidence="4">rRNA pseudouridine synthase</fullName>
    </submittedName>
</protein>
<evidence type="ECO:0000313" key="5">
    <source>
        <dbReference type="Proteomes" id="UP000700248"/>
    </source>
</evidence>
<keyword evidence="1" id="KW-0413">Isomerase</keyword>
<feature type="domain" description="Pseudouridine synthase RsuA/RluA-like" evidence="3">
    <location>
        <begin position="64"/>
        <end position="208"/>
    </location>
</feature>
<dbReference type="Gene3D" id="3.30.70.1560">
    <property type="entry name" value="Alpha-L RNA-binding motif"/>
    <property type="match status" value="1"/>
</dbReference>
<dbReference type="Gene3D" id="3.10.290.10">
    <property type="entry name" value="RNA-binding S4 domain"/>
    <property type="match status" value="1"/>
</dbReference>
<dbReference type="GO" id="GO:0003723">
    <property type="term" value="F:RNA binding"/>
    <property type="evidence" value="ECO:0007669"/>
    <property type="project" value="UniProtKB-KW"/>
</dbReference>
<dbReference type="SUPFAM" id="SSF55120">
    <property type="entry name" value="Pseudouridine synthase"/>
    <property type="match status" value="1"/>
</dbReference>
<gene>
    <name evidence="4" type="ORF">K8U84_09410</name>
</gene>
<dbReference type="CDD" id="cd00165">
    <property type="entry name" value="S4"/>
    <property type="match status" value="1"/>
</dbReference>
<dbReference type="InterPro" id="IPR042092">
    <property type="entry name" value="PsdUridine_s_RsuA/RluB/E/F_cat"/>
</dbReference>
<name>A0A9D3ABG1_9BURK</name>
<dbReference type="RefSeq" id="WP_149026072.1">
    <property type="nucleotide sequence ID" value="NZ_BMCQ01000004.1"/>
</dbReference>
<proteinExistence type="predicted"/>
<dbReference type="InterPro" id="IPR036986">
    <property type="entry name" value="S4_RNA-bd_sf"/>
</dbReference>
<dbReference type="FunFam" id="3.30.70.1560:FF:000005">
    <property type="entry name" value="RNA pseudouridylate synthase"/>
    <property type="match status" value="1"/>
</dbReference>
<evidence type="ECO:0000256" key="1">
    <source>
        <dbReference type="ARBA" id="ARBA00023235"/>
    </source>
</evidence>
<dbReference type="SUPFAM" id="SSF55174">
    <property type="entry name" value="Alpha-L RNA-binding motif"/>
    <property type="match status" value="1"/>
</dbReference>
<dbReference type="InterPro" id="IPR020094">
    <property type="entry name" value="TruA/RsuA/RluB/E/F_N"/>
</dbReference>
<sequence>MMEIRISKIMADRGMCSRREADAFIERGWVSVDGQKAVLGQKASPLAKITLHRTAREKQTQRVTIVLNKPVGYVSGQAEKGYKNAVSLIQAHNQFKGRDKKAPRFDPAHLRGLAPAGRLDIDSQGLLVLTQDGRIARQLIGEDSPIDKEYLVRVTGSLDERGLALLNHGLMLDGDELRPAKVSWLNQDQLRFVLREGKKRQIRRMCEAVGLRVVGLKRVRMGNVVLGDLPEGQWRYVKPGERFF</sequence>
<dbReference type="GO" id="GO:0140098">
    <property type="term" value="F:catalytic activity, acting on RNA"/>
    <property type="evidence" value="ECO:0007669"/>
    <property type="project" value="UniProtKB-ARBA"/>
</dbReference>
<reference evidence="4" key="1">
    <citation type="journal article" date="2021" name="PeerJ">
        <title>Extensive microbial diversity within the chicken gut microbiome revealed by metagenomics and culture.</title>
        <authorList>
            <person name="Gilroy R."/>
            <person name="Ravi A."/>
            <person name="Getino M."/>
            <person name="Pursley I."/>
            <person name="Horton D.L."/>
            <person name="Alikhan N.F."/>
            <person name="Baker D."/>
            <person name="Gharbi K."/>
            <person name="Hall N."/>
            <person name="Watson M."/>
            <person name="Adriaenssens E.M."/>
            <person name="Foster-Nyarko E."/>
            <person name="Jarju S."/>
            <person name="Secka A."/>
            <person name="Antonio M."/>
            <person name="Oren A."/>
            <person name="Chaudhuri R.R."/>
            <person name="La Ragione R."/>
            <person name="Hildebrand F."/>
            <person name="Pallen M.J."/>
        </authorList>
    </citation>
    <scope>NUCLEOTIDE SEQUENCE</scope>
    <source>
        <strain evidence="4">CHK175-13533</strain>
    </source>
</reference>
<dbReference type="PANTHER" id="PTHR47683">
    <property type="entry name" value="PSEUDOURIDINE SYNTHASE FAMILY PROTEIN-RELATED"/>
    <property type="match status" value="1"/>
</dbReference>
<reference evidence="4" key="2">
    <citation type="submission" date="2021-09" db="EMBL/GenBank/DDBJ databases">
        <authorList>
            <person name="Gilroy R."/>
        </authorList>
    </citation>
    <scope>NUCLEOTIDE SEQUENCE</scope>
    <source>
        <strain evidence="4">CHK175-13533</strain>
    </source>
</reference>
<evidence type="ECO:0000313" key="4">
    <source>
        <dbReference type="EMBL" id="HJH24757.1"/>
    </source>
</evidence>
<evidence type="ECO:0000259" key="3">
    <source>
        <dbReference type="Pfam" id="PF00849"/>
    </source>
</evidence>
<dbReference type="EMBL" id="DYTQ01000104">
    <property type="protein sequence ID" value="HJH24757.1"/>
    <property type="molecule type" value="Genomic_DNA"/>
</dbReference>
<dbReference type="Gene3D" id="3.30.70.580">
    <property type="entry name" value="Pseudouridine synthase I, catalytic domain, N-terminal subdomain"/>
    <property type="match status" value="1"/>
</dbReference>
<dbReference type="GO" id="GO:0009982">
    <property type="term" value="F:pseudouridine synthase activity"/>
    <property type="evidence" value="ECO:0007669"/>
    <property type="project" value="InterPro"/>
</dbReference>